<dbReference type="InterPro" id="IPR049390">
    <property type="entry name" value="FBF1_C"/>
</dbReference>
<dbReference type="InParanoid" id="A0A067R0L6"/>
<feature type="compositionally biased region" description="Polar residues" evidence="2">
    <location>
        <begin position="178"/>
        <end position="190"/>
    </location>
</feature>
<reference evidence="4 5" key="1">
    <citation type="journal article" date="2014" name="Nat. Commun.">
        <title>Molecular traces of alternative social organization in a termite genome.</title>
        <authorList>
            <person name="Terrapon N."/>
            <person name="Li C."/>
            <person name="Robertson H.M."/>
            <person name="Ji L."/>
            <person name="Meng X."/>
            <person name="Booth W."/>
            <person name="Chen Z."/>
            <person name="Childers C.P."/>
            <person name="Glastad K.M."/>
            <person name="Gokhale K."/>
            <person name="Gowin J."/>
            <person name="Gronenberg W."/>
            <person name="Hermansen R.A."/>
            <person name="Hu H."/>
            <person name="Hunt B.G."/>
            <person name="Huylmans A.K."/>
            <person name="Khalil S.M."/>
            <person name="Mitchell R.D."/>
            <person name="Munoz-Torres M.C."/>
            <person name="Mustard J.A."/>
            <person name="Pan H."/>
            <person name="Reese J.T."/>
            <person name="Scharf M.E."/>
            <person name="Sun F."/>
            <person name="Vogel H."/>
            <person name="Xiao J."/>
            <person name="Yang W."/>
            <person name="Yang Z."/>
            <person name="Yang Z."/>
            <person name="Zhou J."/>
            <person name="Zhu J."/>
            <person name="Brent C.S."/>
            <person name="Elsik C.G."/>
            <person name="Goodisman M.A."/>
            <person name="Liberles D.A."/>
            <person name="Roe R.M."/>
            <person name="Vargo E.L."/>
            <person name="Vilcinskas A."/>
            <person name="Wang J."/>
            <person name="Bornberg-Bauer E."/>
            <person name="Korb J."/>
            <person name="Zhang G."/>
            <person name="Liebig J."/>
        </authorList>
    </citation>
    <scope>NUCLEOTIDE SEQUENCE [LARGE SCALE GENOMIC DNA]</scope>
    <source>
        <tissue evidence="4">Whole organism</tissue>
    </source>
</reference>
<gene>
    <name evidence="4" type="ORF">L798_13746</name>
</gene>
<protein>
    <submittedName>
        <fullName evidence="4">Fas-binding factor 1</fullName>
    </submittedName>
</protein>
<feature type="domain" description="Fas-binding factor 1 C-terminal" evidence="3">
    <location>
        <begin position="582"/>
        <end position="1008"/>
    </location>
</feature>
<feature type="coiled-coil region" evidence="1">
    <location>
        <begin position="576"/>
        <end position="701"/>
    </location>
</feature>
<feature type="compositionally biased region" description="Low complexity" evidence="2">
    <location>
        <begin position="56"/>
        <end position="67"/>
    </location>
</feature>
<dbReference type="InterPro" id="IPR033561">
    <property type="entry name" value="FBF1"/>
</dbReference>
<dbReference type="GO" id="GO:0036064">
    <property type="term" value="C:ciliary basal body"/>
    <property type="evidence" value="ECO:0007669"/>
    <property type="project" value="TreeGrafter"/>
</dbReference>
<feature type="coiled-coil region" evidence="1">
    <location>
        <begin position="770"/>
        <end position="945"/>
    </location>
</feature>
<feature type="compositionally biased region" description="Acidic residues" evidence="2">
    <location>
        <begin position="110"/>
        <end position="125"/>
    </location>
</feature>
<proteinExistence type="predicted"/>
<dbReference type="GO" id="GO:0060271">
    <property type="term" value="P:cilium assembly"/>
    <property type="evidence" value="ECO:0007669"/>
    <property type="project" value="InterPro"/>
</dbReference>
<dbReference type="GO" id="GO:0090162">
    <property type="term" value="P:establishment of epithelial cell polarity"/>
    <property type="evidence" value="ECO:0007669"/>
    <property type="project" value="InterPro"/>
</dbReference>
<dbReference type="GO" id="GO:0005814">
    <property type="term" value="C:centriole"/>
    <property type="evidence" value="ECO:0007669"/>
    <property type="project" value="TreeGrafter"/>
</dbReference>
<dbReference type="GO" id="GO:0097539">
    <property type="term" value="C:ciliary transition fiber"/>
    <property type="evidence" value="ECO:0007669"/>
    <property type="project" value="InterPro"/>
</dbReference>
<organism evidence="4 5">
    <name type="scientific">Zootermopsis nevadensis</name>
    <name type="common">Dampwood termite</name>
    <dbReference type="NCBI Taxonomy" id="136037"/>
    <lineage>
        <taxon>Eukaryota</taxon>
        <taxon>Metazoa</taxon>
        <taxon>Ecdysozoa</taxon>
        <taxon>Arthropoda</taxon>
        <taxon>Hexapoda</taxon>
        <taxon>Insecta</taxon>
        <taxon>Pterygota</taxon>
        <taxon>Neoptera</taxon>
        <taxon>Polyneoptera</taxon>
        <taxon>Dictyoptera</taxon>
        <taxon>Blattodea</taxon>
        <taxon>Blattoidea</taxon>
        <taxon>Termitoidae</taxon>
        <taxon>Termopsidae</taxon>
        <taxon>Zootermopsis</taxon>
    </lineage>
</organism>
<dbReference type="EMBL" id="KK853032">
    <property type="protein sequence ID" value="KDR12259.1"/>
    <property type="molecule type" value="Genomic_DNA"/>
</dbReference>
<dbReference type="Proteomes" id="UP000027135">
    <property type="component" value="Unassembled WGS sequence"/>
</dbReference>
<feature type="coiled-coil region" evidence="1">
    <location>
        <begin position="971"/>
        <end position="998"/>
    </location>
</feature>
<feature type="region of interest" description="Disordered" evidence="2">
    <location>
        <begin position="293"/>
        <end position="371"/>
    </location>
</feature>
<keyword evidence="1" id="KW-0175">Coiled coil</keyword>
<feature type="compositionally biased region" description="Polar residues" evidence="2">
    <location>
        <begin position="11"/>
        <end position="21"/>
    </location>
</feature>
<evidence type="ECO:0000256" key="1">
    <source>
        <dbReference type="SAM" id="Coils"/>
    </source>
</evidence>
<feature type="coiled-coil region" evidence="1">
    <location>
        <begin position="490"/>
        <end position="528"/>
    </location>
</feature>
<keyword evidence="5" id="KW-1185">Reference proteome</keyword>
<evidence type="ECO:0000313" key="5">
    <source>
        <dbReference type="Proteomes" id="UP000027135"/>
    </source>
</evidence>
<feature type="compositionally biased region" description="Polar residues" evidence="2">
    <location>
        <begin position="322"/>
        <end position="332"/>
    </location>
</feature>
<feature type="region of interest" description="Disordered" evidence="2">
    <location>
        <begin position="1"/>
        <end position="25"/>
    </location>
</feature>
<dbReference type="PANTHER" id="PTHR33689">
    <property type="entry name" value="FAS-BINDING FACTOR 1"/>
    <property type="match status" value="1"/>
</dbReference>
<evidence type="ECO:0000313" key="4">
    <source>
        <dbReference type="EMBL" id="KDR12259.1"/>
    </source>
</evidence>
<feature type="compositionally biased region" description="Polar residues" evidence="2">
    <location>
        <begin position="134"/>
        <end position="146"/>
    </location>
</feature>
<dbReference type="PANTHER" id="PTHR33689:SF1">
    <property type="entry name" value="FAS-BINDING FACTOR 1"/>
    <property type="match status" value="1"/>
</dbReference>
<feature type="region of interest" description="Disordered" evidence="2">
    <location>
        <begin position="387"/>
        <end position="413"/>
    </location>
</feature>
<evidence type="ECO:0000259" key="3">
    <source>
        <dbReference type="Pfam" id="PF21007"/>
    </source>
</evidence>
<accession>A0A067R0L6</accession>
<dbReference type="AlphaFoldDB" id="A0A067R0L6"/>
<sequence>MANFYGDLANQVGSDGESQISDVDPTQLAKMVQDVDNLEDSLFASSFSKKQEKSSSAKTAVKSALKSPSYDGSTERLQKSHVTFDSPDKSFGKSVSKKPIKKNIDFGDFNADDPLDGLLSDEDDFYDKKKNTGVFKSNTAESTGKQESGYDPSEPKKKQNRSKVVAELFGLEEEKKQPQQSQNDGDSSASWLGLKDSLPAENKTPEVAKSSSKTPEHVLGRSATKQAPASRKAGSRSGGDDDGDLLAGMGFGSEVHGAAGRQPKSKLDEVLGKNAPGNEVAAPPLTILDDLLGKKKSSGDRMSAGGNALHPTQIHEPASGVSFGNYSPSVSASGRRPTSRRNSGTAIVPDPLGILSTVPSPNKENRHLSSSNLGHKTVDWLGVSVRGAPPVTATNSDSPERRQRISGGNQPLPVWLRGGGTVMAEPPHTQPEPAMSVSGKAFVVPATASVSLSQPMATGMEVLTTGSQMDQQVVAALQHQEMQLLTALHMKQHEERLSALQVRQQEILQRQEQQLEELIRRQIERQEQLDVHMRSQQERIGAHIQLLLAQPVTDPAIAPTVVTPSSAVNNESQAAVEQVRTESRHLESVLESLKAKHLEEVQLLEESYSRQIAMLESTSKRQEQRLRAENECLEKEYQAKIIRIQEEQASLIEQHHLRLRAQQKEHAEELQQLRELHHQDLEEARKQHSDMLEHLNRARTMENDALKEASSYSRSLHAAVEQLGQNSQQLSGLQTELSSQHHSHLDIREVTLQAREVELRVARENLGKQRTASEEERKRLIGLVSQLEQKLAEQKQNAEEERWNLRQEAARLDATAKALEKERERAMQQIDRERQELQSLKESMLSEQQTLSQQLQQEKLSLASEKSRLETLARLHGTPSPDILKLRAELEAGLEVVQEASQQAQSECEKIRNQHRRLEEEKRRLEDLEHDLTSRARELETLSQMAVATKAEGKWALEEARRIEKQRSEQTADIQKQLVELRDREKRLAQEKVLLSQERLALQNLRGQDLCSYCRRSKTVMLSPPPTPPDLDKRFVDPKLIIMKLAAEDEASRLEQDSRFFSAQFSASK</sequence>
<dbReference type="OrthoDB" id="8195456at2759"/>
<dbReference type="OMA" id="EESEHMA"/>
<name>A0A067R0L6_ZOONE</name>
<evidence type="ECO:0000256" key="2">
    <source>
        <dbReference type="SAM" id="MobiDB-lite"/>
    </source>
</evidence>
<feature type="compositionally biased region" description="Polar residues" evidence="2">
    <location>
        <begin position="357"/>
        <end position="371"/>
    </location>
</feature>
<dbReference type="eggNOG" id="ENOG502QQFR">
    <property type="taxonomic scope" value="Eukaryota"/>
</dbReference>
<feature type="region of interest" description="Disordered" evidence="2">
    <location>
        <begin position="47"/>
        <end position="281"/>
    </location>
</feature>
<dbReference type="STRING" id="136037.A0A067R0L6"/>
<dbReference type="Pfam" id="PF21007">
    <property type="entry name" value="FBF1"/>
    <property type="match status" value="1"/>
</dbReference>
<dbReference type="FunCoup" id="A0A067R0L6">
    <property type="interactions" value="7"/>
</dbReference>